<reference evidence="2 5" key="1">
    <citation type="submission" date="2015-09" db="EMBL/GenBank/DDBJ databases">
        <title>Draft genome sequence of Acidiplasma aeolicum DSM 18409.</title>
        <authorList>
            <person name="Hemp J."/>
        </authorList>
    </citation>
    <scope>NUCLEOTIDE SEQUENCE [LARGE SCALE GENOMIC DNA]</scope>
    <source>
        <strain evidence="2 5">V</strain>
    </source>
</reference>
<gene>
    <name evidence="3" type="ORF">AOG54_03970</name>
    <name evidence="2" type="ORF">SE19_03620</name>
</gene>
<dbReference type="Proteomes" id="UP000050320">
    <property type="component" value="Unassembled WGS sequence"/>
</dbReference>
<feature type="transmembrane region" description="Helical" evidence="1">
    <location>
        <begin position="155"/>
        <end position="177"/>
    </location>
</feature>
<dbReference type="Proteomes" id="UP000050515">
    <property type="component" value="Unassembled WGS sequence"/>
</dbReference>
<evidence type="ECO:0000313" key="3">
    <source>
        <dbReference type="EMBL" id="KQB34698.1"/>
    </source>
</evidence>
<protein>
    <submittedName>
        <fullName evidence="3">Uncharacterized protein</fullName>
    </submittedName>
</protein>
<keyword evidence="4" id="KW-1185">Reference proteome</keyword>
<keyword evidence="1" id="KW-0812">Transmembrane</keyword>
<dbReference type="PATRIC" id="fig|507754.4.peg.1306"/>
<feature type="transmembrane region" description="Helical" evidence="1">
    <location>
        <begin position="189"/>
        <end position="209"/>
    </location>
</feature>
<dbReference type="EMBL" id="LJCQ01000173">
    <property type="protein sequence ID" value="KPV46860.1"/>
    <property type="molecule type" value="Genomic_DNA"/>
</dbReference>
<evidence type="ECO:0000313" key="2">
    <source>
        <dbReference type="EMBL" id="KPV46860.1"/>
    </source>
</evidence>
<dbReference type="EMBL" id="LKBG01000224">
    <property type="protein sequence ID" value="KQB34698.1"/>
    <property type="molecule type" value="Genomic_DNA"/>
</dbReference>
<proteinExistence type="predicted"/>
<accession>A0A0Q0RQS5</accession>
<evidence type="ECO:0000256" key="1">
    <source>
        <dbReference type="SAM" id="Phobius"/>
    </source>
</evidence>
<dbReference type="AlphaFoldDB" id="A0A0Q0RQS5"/>
<name>A0A0Q0RQS5_9ARCH</name>
<keyword evidence="1" id="KW-0472">Membrane</keyword>
<reference evidence="3 4" key="2">
    <citation type="submission" date="2015-09" db="EMBL/GenBank/DDBJ databases">
        <title>Heavy metals and arsenic resistance mechanisms in polyextremophilic archaea of the family Ferroplasmaceae.</title>
        <authorList>
            <person name="Bulaev A.G."/>
            <person name="Kanygina A.V."/>
        </authorList>
    </citation>
    <scope>NUCLEOTIDE SEQUENCE [LARGE SCALE GENOMIC DNA]</scope>
    <source>
        <strain evidence="3 4">VT</strain>
    </source>
</reference>
<organism evidence="3 4">
    <name type="scientific">Acidiplasma aeolicum</name>
    <dbReference type="NCBI Taxonomy" id="507754"/>
    <lineage>
        <taxon>Archaea</taxon>
        <taxon>Methanobacteriati</taxon>
        <taxon>Thermoplasmatota</taxon>
        <taxon>Thermoplasmata</taxon>
        <taxon>Thermoplasmatales</taxon>
        <taxon>Ferroplasmaceae</taxon>
        <taxon>Acidiplasma</taxon>
    </lineage>
</organism>
<dbReference type="OrthoDB" id="384888at2157"/>
<sequence length="228" mass="25560">MQYEFRGGKIYQDGNEVYSVNTVQGSLGPRAVEITGQQTISIQRTGGVYKIMQNDMDMGSISRGLRMNYNGRNYSITAFSSDGMNRVSNLLSDGTKVGTITISGDSLIGVCDFMNDEVPLIIYLSLLSPYINRLGPQPGNMQNNRANMYRMSRGYLIASNLVFVLAIIFIFAGSFILPKSIVDSHYFLYIDYGVIVIAIALSYVIRFIGRKKYREQMAQKNDDMNNNL</sequence>
<dbReference type="RefSeq" id="WP_054964064.1">
    <property type="nucleotide sequence ID" value="NZ_JBBYJF010000012.1"/>
</dbReference>
<comment type="caution">
    <text evidence="3">The sequence shown here is derived from an EMBL/GenBank/DDBJ whole genome shotgun (WGS) entry which is preliminary data.</text>
</comment>
<keyword evidence="1" id="KW-1133">Transmembrane helix</keyword>
<evidence type="ECO:0000313" key="5">
    <source>
        <dbReference type="Proteomes" id="UP000050515"/>
    </source>
</evidence>
<evidence type="ECO:0000313" key="4">
    <source>
        <dbReference type="Proteomes" id="UP000050320"/>
    </source>
</evidence>